<protein>
    <recommendedName>
        <fullName evidence="1">Aminotransferase-like plant mobile domain-containing protein</fullName>
    </recommendedName>
</protein>
<dbReference type="EMBL" id="QEFC01000801">
    <property type="protein sequence ID" value="KAE9462378.1"/>
    <property type="molecule type" value="Genomic_DNA"/>
</dbReference>
<dbReference type="Pfam" id="PF10536">
    <property type="entry name" value="PMD"/>
    <property type="match status" value="1"/>
</dbReference>
<dbReference type="OrthoDB" id="1572276at2759"/>
<feature type="domain" description="Aminotransferase-like plant mobile" evidence="1">
    <location>
        <begin position="25"/>
        <end position="177"/>
    </location>
</feature>
<feature type="non-terminal residue" evidence="2">
    <location>
        <position position="252"/>
    </location>
</feature>
<evidence type="ECO:0000259" key="1">
    <source>
        <dbReference type="Pfam" id="PF10536"/>
    </source>
</evidence>
<comment type="caution">
    <text evidence="2">The sequence shown here is derived from an EMBL/GenBank/DDBJ whole genome shotgun (WGS) entry which is preliminary data.</text>
</comment>
<accession>A0A6A4M727</accession>
<feature type="non-terminal residue" evidence="2">
    <location>
        <position position="1"/>
    </location>
</feature>
<organism evidence="2">
    <name type="scientific">Rhododendron williamsianum</name>
    <dbReference type="NCBI Taxonomy" id="262921"/>
    <lineage>
        <taxon>Eukaryota</taxon>
        <taxon>Viridiplantae</taxon>
        <taxon>Streptophyta</taxon>
        <taxon>Embryophyta</taxon>
        <taxon>Tracheophyta</taxon>
        <taxon>Spermatophyta</taxon>
        <taxon>Magnoliopsida</taxon>
        <taxon>eudicotyledons</taxon>
        <taxon>Gunneridae</taxon>
        <taxon>Pentapetalae</taxon>
        <taxon>asterids</taxon>
        <taxon>Ericales</taxon>
        <taxon>Ericaceae</taxon>
        <taxon>Ericoideae</taxon>
        <taxon>Rhodoreae</taxon>
        <taxon>Rhododendron</taxon>
    </lineage>
</organism>
<reference evidence="2" key="1">
    <citation type="journal article" date="2019" name="Genome Biol. Evol.">
        <title>The Rhododendron genome and chromosomal organization provide insight into shared whole-genome duplications across the heath family (Ericaceae).</title>
        <authorList>
            <person name="Soza V.L."/>
            <person name="Lindsley D."/>
            <person name="Waalkes A."/>
            <person name="Ramage E."/>
            <person name="Patwardhan R.P."/>
            <person name="Burton J.N."/>
            <person name="Adey A."/>
            <person name="Kumar A."/>
            <person name="Qiu R."/>
            <person name="Shendure J."/>
            <person name="Hall B."/>
        </authorList>
    </citation>
    <scope>NUCLEOTIDE SEQUENCE</scope>
    <source>
        <strain evidence="2">RSF 1966-606</strain>
    </source>
</reference>
<sequence length="252" mass="28301">MLSRRLSIPRSGAAVRNLEFACSCWSTDTHSFAWAWGESGLSLEDTFILTRLSLRGANVLDLTKLSREDRDDVESLRKLHKLAQNGPIFIAQGVRKAAAAKKTSLGSWIRYFYKDFQPARTVAPGAARDFVAGPEYKQRLFMAGFFSYFLSYYVLPDYPVDGLSQAVFPLAADYARSLGRCDHLSMAHTNFLLAYFFEHFRSVAPIPLAFQASGQRSRAEQWHGTSSNASWYEACDIEANFTPRPYNIPSPG</sequence>
<dbReference type="InterPro" id="IPR019557">
    <property type="entry name" value="AminoTfrase-like_pln_mobile"/>
</dbReference>
<dbReference type="AlphaFoldDB" id="A0A6A4M727"/>
<name>A0A6A4M727_9ERIC</name>
<proteinExistence type="predicted"/>
<evidence type="ECO:0000313" key="2">
    <source>
        <dbReference type="EMBL" id="KAE9462378.1"/>
    </source>
</evidence>
<gene>
    <name evidence="2" type="ORF">C3L33_05714</name>
</gene>